<protein>
    <recommendedName>
        <fullName evidence="13">Amino acid permease/ SLC12A domain-containing protein</fullName>
    </recommendedName>
</protein>
<evidence type="ECO:0000256" key="5">
    <source>
        <dbReference type="ARBA" id="ARBA00022989"/>
    </source>
</evidence>
<keyword evidence="5 8" id="KW-1133">Transmembrane helix</keyword>
<evidence type="ECO:0000259" key="9">
    <source>
        <dbReference type="Pfam" id="PF00324"/>
    </source>
</evidence>
<accession>A0A8H4RFN7</accession>
<keyword evidence="3 8" id="KW-0812">Transmembrane</keyword>
<feature type="transmembrane region" description="Helical" evidence="8">
    <location>
        <begin position="1800"/>
        <end position="1818"/>
    </location>
</feature>
<evidence type="ECO:0000256" key="7">
    <source>
        <dbReference type="SAM" id="MobiDB-lite"/>
    </source>
</evidence>
<organism evidence="11 12">
    <name type="scientific">Cudoniella acicularis</name>
    <dbReference type="NCBI Taxonomy" id="354080"/>
    <lineage>
        <taxon>Eukaryota</taxon>
        <taxon>Fungi</taxon>
        <taxon>Dikarya</taxon>
        <taxon>Ascomycota</taxon>
        <taxon>Pezizomycotina</taxon>
        <taxon>Leotiomycetes</taxon>
        <taxon>Helotiales</taxon>
        <taxon>Tricladiaceae</taxon>
        <taxon>Cudoniella</taxon>
    </lineage>
</organism>
<dbReference type="InterPro" id="IPR050524">
    <property type="entry name" value="APC_YAT"/>
</dbReference>
<evidence type="ECO:0000313" key="11">
    <source>
        <dbReference type="EMBL" id="KAF4628030.1"/>
    </source>
</evidence>
<feature type="domain" description="Heterokaryon incompatibility" evidence="10">
    <location>
        <begin position="861"/>
        <end position="967"/>
    </location>
</feature>
<keyword evidence="6 8" id="KW-0472">Membrane</keyword>
<dbReference type="Pfam" id="PF00324">
    <property type="entry name" value="AA_permease"/>
    <property type="match status" value="1"/>
</dbReference>
<sequence>MVIRASSAVEISSSTSSSTSTIQRASEDAKSAHATVAENTEGLDDDGEGVSRNISGDVIDHGLRRGLKGRQFVLIALGSIIGPGTFYGLGYALYLSGPLGLFIGFGLIGIAVWILMQSVGEVTTMFPVHGGFIEHTNRFVDPALSFALSWLYYIMWSIYLPSDWNAATLILQYWIPDDKFPSWAWYLIFWAIFSVITTLGVGVYGEIEYFFGMFKFCSLIVLFFISILANVGAFGNGYVGFKYWQPPDGPIINGINGFGQVFILAATYYVGTEVISLAAGESKNPQRDVPRSMSSITYRILVVYMGMAFFQGLICPSSADGLIHADSSTASSPFTIGFELAGWKSAGQFVNTIIIIAFLSAGSGVVYVQSRTLYSMALTGKAPAFFKVTTKRGVPVRAILFSNLWGFLALMNLGTSAGTVFTYFNSVSGTAAYFTWICISFTHLRVRSGAAKQGINPSTFPFRARGSIWLYRGNFAFFVFLLFIQGFTVFEDPFNWRSFIASYITIPTFVLLFFWLQVVPWDALNLKQSETGLFIARVLLRELYSALQFPAATKRGLPSRGTVRAKPIRRLLKPLLSTVKGPASSILFHLKSYLIPKKQHITPFKLHELTDNSEFDLIVPAQDKAYNTPFNAFWEMLKGESLEDWDARQKLWHHHNPTSHWIYATDEKTGKAAGAMQWNIHEKNPYEEGAPMLIADWWPEVTSYFFADLAFHNQGVGSVTMSWGLKKVDVRGMGSFVDSMENGEKFYAAHGYETLHDFTSDAALPESTENRKPTTNQSTQPRLPQASGFESEYIVYLYPLFHHLIDEALSEMQAVFNDDQLYKHSPIYKDEFRLALLQPATTENDPIRCRIVSTTDFTTSYEALSYTWRNPDLSWADIEVNGRRFLIPDNLRGALQFLRLRDHERVLWIDAICINQMDLEERGHQISNIQCIFQYASRVCIWLGEEDESSKRAMQFIEKLGQVSDLDNIVRDSTFDEEWRAVKGNHLVRADSIDWRQLDSCLALLVLKSQISMRYGPVTEFGASRLVDVVNQIFRRNELGEIQEPSLSLEALVTKLSPFQSTDPRDRIFALLGLANDTGRWSKTQEPWEHKFETASIEKDQGETNLAGPPGQEARHLQVSATDLQYLKVGEISSIQSSILESKQSREKPLGGQSNISIDYSKAFSQLCDEFVSFTIAKSGSLDIIFQPWAPDSSGSALSSWICTLDHQAFDLRSNEGWPEAVRINADPLVSRSGHSPTYSASGKFKAQKGWRISGNKDGSSGLRVMGAIVDSVDAIAAPAWGGNMPTEWLEFCGMSKDTVPEATWHTLVAGPMETTLHEFSDASVVDVNRIQRDEPGSIKSEFWRRAQAVIWDRSLIKTKQGRLGMVPHHAEIGDCICILFGCSVPVLLRESQYGIYRLVGESYIFGIMDGEALDIHNKAIETTWFDIESRKITRRPPRPLELALSLKPNLATSTLSLVRERNVMAGETQPATMSAHVPAQLKQFRLQWTCSCGHKGNDAFIEYRLGAMDELAKRLEDDGVAVSLEPLGLSDPFVDTIKMLIVHVNIFFANIFIDLAGAFRSRIGDRVGTSSEGMRTKPVKNPPTTASSKNKPLRVSATKGAQGSSSSPGQPRGQSSSGTIPLRSSSGVTTGASTATSSPVTADYVLLCINDSKFLITRDDLDLTAVVSDQQLFKCFRTRYFSRRNWIQRALSLKSLQNIIFVKFTLHENQEVDGLQPNQLPFTTDRHYSFDPRPPGLVPPFSSRFLKHRFKNPGWCRDSTVCLNQLPKRIERRPERGLPPDMFTGWGLYLQDDFSVRRICFWGLLGFIISLTFGISWSVKYGSISDGFAVAACILSFEAITLATIQFASGLVE</sequence>
<evidence type="ECO:0000259" key="10">
    <source>
        <dbReference type="Pfam" id="PF06985"/>
    </source>
</evidence>
<feature type="transmembrane region" description="Helical" evidence="8">
    <location>
        <begin position="139"/>
        <end position="159"/>
    </location>
</feature>
<feature type="transmembrane region" description="Helical" evidence="8">
    <location>
        <begin position="99"/>
        <end position="119"/>
    </location>
</feature>
<keyword evidence="2" id="KW-0813">Transport</keyword>
<feature type="compositionally biased region" description="Polar residues" evidence="7">
    <location>
        <begin position="773"/>
        <end position="782"/>
    </location>
</feature>
<feature type="region of interest" description="Disordered" evidence="7">
    <location>
        <begin position="1567"/>
        <end position="1637"/>
    </location>
</feature>
<feature type="transmembrane region" description="Helical" evidence="8">
    <location>
        <begin position="400"/>
        <end position="424"/>
    </location>
</feature>
<dbReference type="PANTHER" id="PTHR43341">
    <property type="entry name" value="AMINO ACID PERMEASE"/>
    <property type="match status" value="1"/>
</dbReference>
<feature type="compositionally biased region" description="Low complexity" evidence="7">
    <location>
        <begin position="1603"/>
        <end position="1637"/>
    </location>
</feature>
<feature type="region of interest" description="Disordered" evidence="7">
    <location>
        <begin position="17"/>
        <end position="49"/>
    </location>
</feature>
<evidence type="ECO:0000256" key="3">
    <source>
        <dbReference type="ARBA" id="ARBA00022692"/>
    </source>
</evidence>
<dbReference type="InterPro" id="IPR010730">
    <property type="entry name" value="HET"/>
</dbReference>
<dbReference type="GO" id="GO:0015171">
    <property type="term" value="F:amino acid transmembrane transporter activity"/>
    <property type="evidence" value="ECO:0007669"/>
    <property type="project" value="TreeGrafter"/>
</dbReference>
<dbReference type="PANTHER" id="PTHR43341:SF26">
    <property type="entry name" value="GENERAL AMINO ACID PERMEASE AGP3"/>
    <property type="match status" value="1"/>
</dbReference>
<evidence type="ECO:0000256" key="4">
    <source>
        <dbReference type="ARBA" id="ARBA00022970"/>
    </source>
</evidence>
<feature type="region of interest" description="Disordered" evidence="7">
    <location>
        <begin position="765"/>
        <end position="784"/>
    </location>
</feature>
<dbReference type="GO" id="GO:0016020">
    <property type="term" value="C:membrane"/>
    <property type="evidence" value="ECO:0007669"/>
    <property type="project" value="UniProtKB-SubCell"/>
</dbReference>
<feature type="transmembrane region" description="Helical" evidence="8">
    <location>
        <begin position="183"/>
        <end position="204"/>
    </location>
</feature>
<dbReference type="FunFam" id="1.20.1740.10:FF:000001">
    <property type="entry name" value="Amino acid permease"/>
    <property type="match status" value="1"/>
</dbReference>
<evidence type="ECO:0000256" key="1">
    <source>
        <dbReference type="ARBA" id="ARBA00004141"/>
    </source>
</evidence>
<feature type="transmembrane region" description="Helical" evidence="8">
    <location>
        <begin position="1830"/>
        <end position="1853"/>
    </location>
</feature>
<feature type="transmembrane region" description="Helical" evidence="8">
    <location>
        <begin position="349"/>
        <end position="368"/>
    </location>
</feature>
<dbReference type="OrthoDB" id="3900342at2759"/>
<keyword evidence="12" id="KW-1185">Reference proteome</keyword>
<feature type="transmembrane region" description="Helical" evidence="8">
    <location>
        <begin position="216"/>
        <end position="238"/>
    </location>
</feature>
<feature type="transmembrane region" description="Helical" evidence="8">
    <location>
        <begin position="258"/>
        <end position="279"/>
    </location>
</feature>
<dbReference type="InterPro" id="IPR004841">
    <property type="entry name" value="AA-permease/SLC12A_dom"/>
</dbReference>
<dbReference type="Gene3D" id="1.20.1740.10">
    <property type="entry name" value="Amino acid/polyamine transporter I"/>
    <property type="match status" value="1"/>
</dbReference>
<comment type="subcellular location">
    <subcellularLocation>
        <location evidence="1">Membrane</location>
        <topology evidence="1">Multi-pass membrane protein</topology>
    </subcellularLocation>
</comment>
<dbReference type="Pfam" id="PF06985">
    <property type="entry name" value="HET"/>
    <property type="match status" value="1"/>
</dbReference>
<dbReference type="Pfam" id="PF26639">
    <property type="entry name" value="Het-6_barrel"/>
    <property type="match status" value="1"/>
</dbReference>
<feature type="transmembrane region" description="Helical" evidence="8">
    <location>
        <begin position="469"/>
        <end position="490"/>
    </location>
</feature>
<dbReference type="Proteomes" id="UP000566819">
    <property type="component" value="Unassembled WGS sequence"/>
</dbReference>
<proteinExistence type="predicted"/>
<evidence type="ECO:0008006" key="13">
    <source>
        <dbReference type="Google" id="ProtNLM"/>
    </source>
</evidence>
<evidence type="ECO:0000313" key="12">
    <source>
        <dbReference type="Proteomes" id="UP000566819"/>
    </source>
</evidence>
<feature type="transmembrane region" description="Helical" evidence="8">
    <location>
        <begin position="72"/>
        <end position="93"/>
    </location>
</feature>
<evidence type="ECO:0000256" key="8">
    <source>
        <dbReference type="SAM" id="Phobius"/>
    </source>
</evidence>
<dbReference type="EMBL" id="JAAMPI010000871">
    <property type="protein sequence ID" value="KAF4628030.1"/>
    <property type="molecule type" value="Genomic_DNA"/>
</dbReference>
<keyword evidence="4" id="KW-0029">Amino-acid transport</keyword>
<gene>
    <name evidence="11" type="ORF">G7Y89_g10120</name>
</gene>
<feature type="transmembrane region" description="Helical" evidence="8">
    <location>
        <begin position="300"/>
        <end position="319"/>
    </location>
</feature>
<name>A0A8H4RFN7_9HELO</name>
<evidence type="ECO:0000256" key="2">
    <source>
        <dbReference type="ARBA" id="ARBA00022448"/>
    </source>
</evidence>
<comment type="caution">
    <text evidence="11">The sequence shown here is derived from an EMBL/GenBank/DDBJ whole genome shotgun (WGS) entry which is preliminary data.</text>
</comment>
<dbReference type="PROSITE" id="PS00218">
    <property type="entry name" value="AMINO_ACID_PERMEASE_1"/>
    <property type="match status" value="1"/>
</dbReference>
<feature type="transmembrane region" description="Helical" evidence="8">
    <location>
        <begin position="496"/>
        <end position="516"/>
    </location>
</feature>
<feature type="domain" description="Amino acid permease/ SLC12A" evidence="9">
    <location>
        <begin position="73"/>
        <end position="517"/>
    </location>
</feature>
<evidence type="ECO:0000256" key="6">
    <source>
        <dbReference type="ARBA" id="ARBA00023136"/>
    </source>
</evidence>
<reference evidence="11 12" key="1">
    <citation type="submission" date="2020-03" db="EMBL/GenBank/DDBJ databases">
        <title>Draft Genome Sequence of Cudoniella acicularis.</title>
        <authorList>
            <person name="Buettner E."/>
            <person name="Kellner H."/>
        </authorList>
    </citation>
    <scope>NUCLEOTIDE SEQUENCE [LARGE SCALE GENOMIC DNA]</scope>
    <source>
        <strain evidence="11 12">DSM 108380</strain>
    </source>
</reference>
<dbReference type="InterPro" id="IPR004840">
    <property type="entry name" value="Amino_acid_permease_CS"/>
</dbReference>